<evidence type="ECO:0000313" key="2">
    <source>
        <dbReference type="Proteomes" id="UP000865592"/>
    </source>
</evidence>
<gene>
    <name evidence="1" type="ORF">A0K99_07000</name>
</gene>
<organism evidence="1 2">
    <name type="scientific">Campylobacter jejuni</name>
    <dbReference type="NCBI Taxonomy" id="197"/>
    <lineage>
        <taxon>Bacteria</taxon>
        <taxon>Pseudomonadati</taxon>
        <taxon>Campylobacterota</taxon>
        <taxon>Epsilonproteobacteria</taxon>
        <taxon>Campylobacterales</taxon>
        <taxon>Campylobacteraceae</taxon>
        <taxon>Campylobacter</taxon>
    </lineage>
</organism>
<dbReference type="EMBL" id="MKBD01000024">
    <property type="protein sequence ID" value="OEY01540.1"/>
    <property type="molecule type" value="Genomic_DNA"/>
</dbReference>
<comment type="caution">
    <text evidence="1">The sequence shown here is derived from an EMBL/GenBank/DDBJ whole genome shotgun (WGS) entry which is preliminary data.</text>
</comment>
<name>A0AAX0HR42_CAMJU</name>
<proteinExistence type="predicted"/>
<evidence type="ECO:0000313" key="1">
    <source>
        <dbReference type="EMBL" id="OEY01540.1"/>
    </source>
</evidence>
<protein>
    <submittedName>
        <fullName evidence="1">Alpha-2,3-sialyltransferase</fullName>
    </submittedName>
</protein>
<accession>A0AAX0HR42</accession>
<sequence>MTNIGLINKGKNMKKKLAIHFFGFIRTFRDTYDNFKLNILDVNSQDYEIDIFIHTWDKYNSVDTSKEQFNLWHQEIDYYPTMNEKKISSQDQKDIIDLYQPKKILIEKLEKGVYGYPITLNKVSNLRTTYEKEKGFKYDALLYTRCDIMFKNPIRILGYIDYWKNNPTLDTKIIWCGHSSFSRMAIADPRIVTECDIFWFTKYNINPNDMYHNCPNDINKFLWIGIDYLLNRDFKIWREQYIGDYKANELIYIRKNVLMQKDNEIKKLKSNNKLLEDKWTKKQILELANLEQDLIIKKLESKKLAKSLGLKMSIINPKITFIQANSAKVRIQNHLSYKLGQALIENSKSILGYIRMPYVLSYIKDKHKFEQKAYEEKIKENPNLALPPLETYPDYNEALKEKECFTYKLGEALMQANKNWYGAGYIKFIFKDVPRLKRKYNKN</sequence>
<dbReference type="Proteomes" id="UP000865592">
    <property type="component" value="Unassembled WGS sequence"/>
</dbReference>
<dbReference type="AlphaFoldDB" id="A0AAX0HR42"/>
<reference evidence="1 2" key="1">
    <citation type="submission" date="2016-09" db="EMBL/GenBank/DDBJ databases">
        <title>Campylobacter genomics.</title>
        <authorList>
            <person name="Weis A.M."/>
            <person name="Weimer B.C."/>
            <person name="Gilpin B."/>
            <person name="Huang B.C."/>
            <person name="Kong N."/>
        </authorList>
    </citation>
    <scope>NUCLEOTIDE SEQUENCE [LARGE SCALE GENOMIC DNA]</scope>
    <source>
        <strain evidence="1 2">BCW_4735</strain>
    </source>
</reference>